<sequence>MQRPPPSDTPGPVPQARFLTGSTLRHVVVMSIAGSLGLSFLFLIDFLAMFWVGQYDDASMVAAVGFAFSIQFFPASMNVGMMIATVALFARALGGGHLDRARRIATLGILAGTLVQIAFSGLLWVFREELLAVSGASGATLGMASDFLAVSLCGMPLMVAGMTMAAVVRATGDAVRSTLVTGLAAAVALVVDPFNILYLGLGVTGAGLSVVITRSVMVLLGCYFLLVTHRMAARPRLEDLATHLGPWVLIAIPSVLTQCSTPFGNWVLMRAMAQYGDEATAGLSVVLRLIVLVFAGIFALSGAIGGILGQNFGGGRLDRVAMAYRDAVIYCIAYTVIAWVCLMLGSDALSRGFGLSGEGVEVMRAFSLYVTPCLVFTGALYVANAAFNNLGRPIYATLANWVRDGLFTYPLALAFGTIWGATGVMLGYAAAAVLAGSVGAWLGWRYVCGLRDRARPLDAAPPAP</sequence>
<evidence type="ECO:0000256" key="1">
    <source>
        <dbReference type="ARBA" id="ARBA00004429"/>
    </source>
</evidence>
<name>A0A917T029_9RHOB</name>
<dbReference type="AlphaFoldDB" id="A0A917T029"/>
<keyword evidence="3" id="KW-1003">Cell membrane</keyword>
<feature type="transmembrane region" description="Helical" evidence="7">
    <location>
        <begin position="206"/>
        <end position="226"/>
    </location>
</feature>
<evidence type="ECO:0000313" key="9">
    <source>
        <dbReference type="Proteomes" id="UP000649829"/>
    </source>
</evidence>
<reference evidence="8" key="2">
    <citation type="submission" date="2020-09" db="EMBL/GenBank/DDBJ databases">
        <authorList>
            <person name="Sun Q."/>
            <person name="Zhou Y."/>
        </authorList>
    </citation>
    <scope>NUCLEOTIDE SEQUENCE</scope>
    <source>
        <strain evidence="8">CGMCC 1.6293</strain>
    </source>
</reference>
<feature type="transmembrane region" description="Helical" evidence="7">
    <location>
        <begin position="428"/>
        <end position="447"/>
    </location>
</feature>
<feature type="transmembrane region" description="Helical" evidence="7">
    <location>
        <begin position="328"/>
        <end position="346"/>
    </location>
</feature>
<feature type="transmembrane region" description="Helical" evidence="7">
    <location>
        <begin position="289"/>
        <end position="308"/>
    </location>
</feature>
<proteinExistence type="predicted"/>
<keyword evidence="5 7" id="KW-1133">Transmembrane helix</keyword>
<dbReference type="Proteomes" id="UP000649829">
    <property type="component" value="Unassembled WGS sequence"/>
</dbReference>
<dbReference type="PANTHER" id="PTHR43549">
    <property type="entry name" value="MULTIDRUG RESISTANCE PROTEIN YPNP-RELATED"/>
    <property type="match status" value="1"/>
</dbReference>
<feature type="transmembrane region" description="Helical" evidence="7">
    <location>
        <begin position="179"/>
        <end position="200"/>
    </location>
</feature>
<protein>
    <submittedName>
        <fullName evidence="8">MATE family efflux transporter</fullName>
    </submittedName>
</protein>
<evidence type="ECO:0000256" key="3">
    <source>
        <dbReference type="ARBA" id="ARBA00022475"/>
    </source>
</evidence>
<feature type="transmembrane region" description="Helical" evidence="7">
    <location>
        <begin position="406"/>
        <end position="422"/>
    </location>
</feature>
<feature type="transmembrane region" description="Helical" evidence="7">
    <location>
        <begin position="247"/>
        <end position="269"/>
    </location>
</feature>
<feature type="transmembrane region" description="Helical" evidence="7">
    <location>
        <begin position="366"/>
        <end position="386"/>
    </location>
</feature>
<feature type="transmembrane region" description="Helical" evidence="7">
    <location>
        <begin position="27"/>
        <end position="52"/>
    </location>
</feature>
<dbReference type="GO" id="GO:0015297">
    <property type="term" value="F:antiporter activity"/>
    <property type="evidence" value="ECO:0007669"/>
    <property type="project" value="InterPro"/>
</dbReference>
<keyword evidence="9" id="KW-1185">Reference proteome</keyword>
<keyword evidence="4 7" id="KW-0812">Transmembrane</keyword>
<evidence type="ECO:0000256" key="2">
    <source>
        <dbReference type="ARBA" id="ARBA00022448"/>
    </source>
</evidence>
<evidence type="ECO:0000256" key="7">
    <source>
        <dbReference type="SAM" id="Phobius"/>
    </source>
</evidence>
<keyword evidence="6 7" id="KW-0472">Membrane</keyword>
<dbReference type="GO" id="GO:0042910">
    <property type="term" value="F:xenobiotic transmembrane transporter activity"/>
    <property type="evidence" value="ECO:0007669"/>
    <property type="project" value="InterPro"/>
</dbReference>
<feature type="transmembrane region" description="Helical" evidence="7">
    <location>
        <begin position="147"/>
        <end position="167"/>
    </location>
</feature>
<evidence type="ECO:0000256" key="6">
    <source>
        <dbReference type="ARBA" id="ARBA00023136"/>
    </source>
</evidence>
<gene>
    <name evidence="8" type="ORF">GCM10011534_26560</name>
</gene>
<feature type="transmembrane region" description="Helical" evidence="7">
    <location>
        <begin position="72"/>
        <end position="93"/>
    </location>
</feature>
<dbReference type="PANTHER" id="PTHR43549:SF2">
    <property type="entry name" value="MULTIDRUG RESISTANCE PROTEIN NORM-RELATED"/>
    <property type="match status" value="1"/>
</dbReference>
<dbReference type="InterPro" id="IPR002528">
    <property type="entry name" value="MATE_fam"/>
</dbReference>
<comment type="subcellular location">
    <subcellularLocation>
        <location evidence="1">Cell inner membrane</location>
        <topology evidence="1">Multi-pass membrane protein</topology>
    </subcellularLocation>
</comment>
<accession>A0A917T029</accession>
<dbReference type="PIRSF" id="PIRSF006603">
    <property type="entry name" value="DinF"/>
    <property type="match status" value="1"/>
</dbReference>
<comment type="caution">
    <text evidence="8">The sequence shown here is derived from an EMBL/GenBank/DDBJ whole genome shotgun (WGS) entry which is preliminary data.</text>
</comment>
<reference evidence="8" key="1">
    <citation type="journal article" date="2014" name="Int. J. Syst. Evol. Microbiol.">
        <title>Complete genome sequence of Corynebacterium casei LMG S-19264T (=DSM 44701T), isolated from a smear-ripened cheese.</title>
        <authorList>
            <consortium name="US DOE Joint Genome Institute (JGI-PGF)"/>
            <person name="Walter F."/>
            <person name="Albersmeier A."/>
            <person name="Kalinowski J."/>
            <person name="Ruckert C."/>
        </authorList>
    </citation>
    <scope>NUCLEOTIDE SEQUENCE</scope>
    <source>
        <strain evidence="8">CGMCC 1.6293</strain>
    </source>
</reference>
<feature type="transmembrane region" description="Helical" evidence="7">
    <location>
        <begin position="105"/>
        <end position="127"/>
    </location>
</feature>
<dbReference type="Pfam" id="PF01554">
    <property type="entry name" value="MatE"/>
    <property type="match status" value="2"/>
</dbReference>
<dbReference type="InterPro" id="IPR052031">
    <property type="entry name" value="Membrane_Transporter-Flippase"/>
</dbReference>
<dbReference type="GO" id="GO:0005886">
    <property type="term" value="C:plasma membrane"/>
    <property type="evidence" value="ECO:0007669"/>
    <property type="project" value="UniProtKB-SubCell"/>
</dbReference>
<dbReference type="InterPro" id="IPR048279">
    <property type="entry name" value="MdtK-like"/>
</dbReference>
<dbReference type="EMBL" id="BMLF01000002">
    <property type="protein sequence ID" value="GGM03430.1"/>
    <property type="molecule type" value="Genomic_DNA"/>
</dbReference>
<organism evidence="8 9">
    <name type="scientific">Pseudooceanicola nanhaiensis</name>
    <dbReference type="NCBI Taxonomy" id="375761"/>
    <lineage>
        <taxon>Bacteria</taxon>
        <taxon>Pseudomonadati</taxon>
        <taxon>Pseudomonadota</taxon>
        <taxon>Alphaproteobacteria</taxon>
        <taxon>Rhodobacterales</taxon>
        <taxon>Paracoccaceae</taxon>
        <taxon>Pseudooceanicola</taxon>
    </lineage>
</organism>
<evidence type="ECO:0000313" key="8">
    <source>
        <dbReference type="EMBL" id="GGM03430.1"/>
    </source>
</evidence>
<evidence type="ECO:0000256" key="5">
    <source>
        <dbReference type="ARBA" id="ARBA00022989"/>
    </source>
</evidence>
<evidence type="ECO:0000256" key="4">
    <source>
        <dbReference type="ARBA" id="ARBA00022692"/>
    </source>
</evidence>
<keyword evidence="2" id="KW-0813">Transport</keyword>